<organism evidence="2 3">
    <name type="scientific">Rousettus aegyptiacus</name>
    <name type="common">Egyptian fruit bat</name>
    <name type="synonym">Pteropus aegyptiacus</name>
    <dbReference type="NCBI Taxonomy" id="9407"/>
    <lineage>
        <taxon>Eukaryota</taxon>
        <taxon>Metazoa</taxon>
        <taxon>Chordata</taxon>
        <taxon>Craniata</taxon>
        <taxon>Vertebrata</taxon>
        <taxon>Euteleostomi</taxon>
        <taxon>Mammalia</taxon>
        <taxon>Eutheria</taxon>
        <taxon>Laurasiatheria</taxon>
        <taxon>Chiroptera</taxon>
        <taxon>Yinpterochiroptera</taxon>
        <taxon>Pteropodoidea</taxon>
        <taxon>Pteropodidae</taxon>
        <taxon>Rousettinae</taxon>
        <taxon>Rousettus</taxon>
    </lineage>
</organism>
<dbReference type="AlphaFoldDB" id="A0A7J8H093"/>
<name>A0A7J8H093_ROUAE</name>
<accession>A0A7J8H093</accession>
<evidence type="ECO:0000313" key="2">
    <source>
        <dbReference type="EMBL" id="KAF6465744.1"/>
    </source>
</evidence>
<protein>
    <submittedName>
        <fullName evidence="2">Uncharacterized protein</fullName>
    </submittedName>
</protein>
<evidence type="ECO:0000313" key="3">
    <source>
        <dbReference type="Proteomes" id="UP000593571"/>
    </source>
</evidence>
<feature type="region of interest" description="Disordered" evidence="1">
    <location>
        <begin position="278"/>
        <end position="307"/>
    </location>
</feature>
<feature type="region of interest" description="Disordered" evidence="1">
    <location>
        <begin position="335"/>
        <end position="409"/>
    </location>
</feature>
<feature type="region of interest" description="Disordered" evidence="1">
    <location>
        <begin position="142"/>
        <end position="188"/>
    </location>
</feature>
<dbReference type="Proteomes" id="UP000593571">
    <property type="component" value="Unassembled WGS sequence"/>
</dbReference>
<gene>
    <name evidence="2" type="ORF">HJG63_011167</name>
</gene>
<proteinExistence type="predicted"/>
<comment type="caution">
    <text evidence="2">The sequence shown here is derived from an EMBL/GenBank/DDBJ whole genome shotgun (WGS) entry which is preliminary data.</text>
</comment>
<feature type="region of interest" description="Disordered" evidence="1">
    <location>
        <begin position="1"/>
        <end position="52"/>
    </location>
</feature>
<keyword evidence="3" id="KW-1185">Reference proteome</keyword>
<dbReference type="EMBL" id="JACASE010000005">
    <property type="protein sequence ID" value="KAF6465744.1"/>
    <property type="molecule type" value="Genomic_DNA"/>
</dbReference>
<feature type="compositionally biased region" description="Polar residues" evidence="1">
    <location>
        <begin position="144"/>
        <end position="160"/>
    </location>
</feature>
<evidence type="ECO:0000256" key="1">
    <source>
        <dbReference type="SAM" id="MobiDB-lite"/>
    </source>
</evidence>
<reference evidence="2 3" key="1">
    <citation type="journal article" date="2020" name="Nature">
        <title>Six reference-quality genomes reveal evolution of bat adaptations.</title>
        <authorList>
            <person name="Jebb D."/>
            <person name="Huang Z."/>
            <person name="Pippel M."/>
            <person name="Hughes G.M."/>
            <person name="Lavrichenko K."/>
            <person name="Devanna P."/>
            <person name="Winkler S."/>
            <person name="Jermiin L.S."/>
            <person name="Skirmuntt E.C."/>
            <person name="Katzourakis A."/>
            <person name="Burkitt-Gray L."/>
            <person name="Ray D.A."/>
            <person name="Sullivan K.A.M."/>
            <person name="Roscito J.G."/>
            <person name="Kirilenko B.M."/>
            <person name="Davalos L.M."/>
            <person name="Corthals A.P."/>
            <person name="Power M.L."/>
            <person name="Jones G."/>
            <person name="Ransome R.D."/>
            <person name="Dechmann D.K.N."/>
            <person name="Locatelli A.G."/>
            <person name="Puechmaille S.J."/>
            <person name="Fedrigo O."/>
            <person name="Jarvis E.D."/>
            <person name="Hiller M."/>
            <person name="Vernes S.C."/>
            <person name="Myers E.W."/>
            <person name="Teeling E.C."/>
        </authorList>
    </citation>
    <scope>NUCLEOTIDE SEQUENCE [LARGE SCALE GENOMIC DNA]</scope>
    <source>
        <strain evidence="2">MRouAeg1</strain>
        <tissue evidence="2">Muscle</tissue>
    </source>
</reference>
<feature type="compositionally biased region" description="Basic and acidic residues" evidence="1">
    <location>
        <begin position="20"/>
        <end position="47"/>
    </location>
</feature>
<sequence length="409" mass="44057">MAKTASVMPRVRGRTHRQERRPDTRRAADRPRKHCCHVEEAGHERSQGARSHSYENIQNGQTYGGAKRVSGCRGLGGGGVGAAANGGGCLLGWRECSGARRRRPRLHGTANELNATEQSTLEMVNFTLCEFRFDVKTGRKGNPAFSSPLSSRAHSLTGAPSSRRPRACRDLHLPPAPEARASPEPWEPPQAQRTLARVPGEAGGNWQAATWGGGGGHGPAWTPGPQGHSKMTTVRAWLTQGQGLQGCVSARSKDPRRTFWARASRRLGEADADLRLPHGSACVTSSSQPGGHRPPSSAGSEEPGTLRQVGACGAGLLDPHRASCRTPNEAVWVPAPSLMSRKQAKGQRQAREREGHRPSWPGRGEPTRTSPGSRRTEPLWKKSPGSPTPLHRTPGLQPHSHRPGPTQRL</sequence>